<keyword evidence="1" id="KW-0040">ANK repeat</keyword>
<dbReference type="EMBL" id="JRLX01000001">
    <property type="protein sequence ID" value="KGO88644.1"/>
    <property type="molecule type" value="Genomic_DNA"/>
</dbReference>
<protein>
    <submittedName>
        <fullName evidence="2">Uncharacterized protein</fullName>
    </submittedName>
</protein>
<dbReference type="OrthoDB" id="5657095at2"/>
<proteinExistence type="predicted"/>
<dbReference type="SMART" id="SM00248">
    <property type="entry name" value="ANK"/>
    <property type="match status" value="3"/>
</dbReference>
<dbReference type="InterPro" id="IPR002110">
    <property type="entry name" value="Ankyrin_rpt"/>
</dbReference>
<name>A0A0A2M8R4_9FLAO</name>
<dbReference type="AlphaFoldDB" id="A0A0A2M8R4"/>
<comment type="caution">
    <text evidence="2">The sequence shown here is derived from an EMBL/GenBank/DDBJ whole genome shotgun (WGS) entry which is preliminary data.</text>
</comment>
<dbReference type="STRING" id="1121895.GCA_000378485_00548"/>
<accession>A0A0A2M8R4</accession>
<organism evidence="2 3">
    <name type="scientific">Flavobacterium rivuli WB 3.3-2 = DSM 21788</name>
    <dbReference type="NCBI Taxonomy" id="1121895"/>
    <lineage>
        <taxon>Bacteria</taxon>
        <taxon>Pseudomonadati</taxon>
        <taxon>Bacteroidota</taxon>
        <taxon>Flavobacteriia</taxon>
        <taxon>Flavobacteriales</taxon>
        <taxon>Flavobacteriaceae</taxon>
        <taxon>Flavobacterium</taxon>
    </lineage>
</organism>
<feature type="repeat" description="ANK" evidence="1">
    <location>
        <begin position="30"/>
        <end position="62"/>
    </location>
</feature>
<evidence type="ECO:0000313" key="3">
    <source>
        <dbReference type="Proteomes" id="UP000030152"/>
    </source>
</evidence>
<feature type="repeat" description="ANK" evidence="1">
    <location>
        <begin position="96"/>
        <end position="128"/>
    </location>
</feature>
<dbReference type="Proteomes" id="UP000030152">
    <property type="component" value="Unassembled WGS sequence"/>
</dbReference>
<dbReference type="PANTHER" id="PTHR24183:SF1">
    <property type="entry name" value="FIBRONECTIN TYPE 3 AND ANKYRIN REPEAT DOMAINS PROTEIN 1"/>
    <property type="match status" value="1"/>
</dbReference>
<dbReference type="InterPro" id="IPR036770">
    <property type="entry name" value="Ankyrin_rpt-contain_sf"/>
</dbReference>
<dbReference type="RefSeq" id="WP_020211672.1">
    <property type="nucleotide sequence ID" value="NZ_JRLX01000001.1"/>
</dbReference>
<reference evidence="2 3" key="1">
    <citation type="submission" date="2013-09" db="EMBL/GenBank/DDBJ databases">
        <authorList>
            <person name="Zeng Z."/>
            <person name="Chen C."/>
        </authorList>
    </citation>
    <scope>NUCLEOTIDE SEQUENCE [LARGE SCALE GENOMIC DNA]</scope>
    <source>
        <strain evidence="2 3">WB 3.3-2</strain>
    </source>
</reference>
<gene>
    <name evidence="2" type="ORF">Q765_01715</name>
</gene>
<sequence>MKLTQAARTNDVVQVRRYTGRENINQHDEYGNTPLLLAVNYNNNEAVLALLSAGADTEWKDNRGYTALMVACFKGYTKVAKLLIEHGAVVHSVNNNNETALTFATLLGQQELVRLLLIYGADPLKKDHTGKNALDHARTQQNVHNYELMVAAANNYLL</sequence>
<dbReference type="Gene3D" id="1.25.40.20">
    <property type="entry name" value="Ankyrin repeat-containing domain"/>
    <property type="match status" value="2"/>
</dbReference>
<dbReference type="PANTHER" id="PTHR24183">
    <property type="entry name" value="FIBRONECTIN TYPE 3 AND ANKYRIN REPEAT DOMAINS PROTEIN 1"/>
    <property type="match status" value="1"/>
</dbReference>
<evidence type="ECO:0000313" key="2">
    <source>
        <dbReference type="EMBL" id="KGO88644.1"/>
    </source>
</evidence>
<dbReference type="eggNOG" id="COG0666">
    <property type="taxonomic scope" value="Bacteria"/>
</dbReference>
<dbReference type="PROSITE" id="PS50297">
    <property type="entry name" value="ANK_REP_REGION"/>
    <property type="match status" value="3"/>
</dbReference>
<evidence type="ECO:0000256" key="1">
    <source>
        <dbReference type="PROSITE-ProRule" id="PRU00023"/>
    </source>
</evidence>
<dbReference type="Pfam" id="PF12796">
    <property type="entry name" value="Ank_2"/>
    <property type="match status" value="1"/>
</dbReference>
<dbReference type="SUPFAM" id="SSF48403">
    <property type="entry name" value="Ankyrin repeat"/>
    <property type="match status" value="1"/>
</dbReference>
<dbReference type="PROSITE" id="PS50088">
    <property type="entry name" value="ANK_REPEAT"/>
    <property type="match status" value="3"/>
</dbReference>
<keyword evidence="3" id="KW-1185">Reference proteome</keyword>
<feature type="repeat" description="ANK" evidence="1">
    <location>
        <begin position="63"/>
        <end position="95"/>
    </location>
</feature>